<dbReference type="AlphaFoldDB" id="M4BKD9"/>
<protein>
    <submittedName>
        <fullName evidence="1">Uncharacterized protein</fullName>
    </submittedName>
</protein>
<dbReference type="VEuPathDB" id="FungiDB:HpaG806872"/>
<dbReference type="InParanoid" id="M4BKD9"/>
<proteinExistence type="predicted"/>
<organism evidence="1 2">
    <name type="scientific">Hyaloperonospora arabidopsidis (strain Emoy2)</name>
    <name type="common">Downy mildew agent</name>
    <name type="synonym">Peronospora arabidopsidis</name>
    <dbReference type="NCBI Taxonomy" id="559515"/>
    <lineage>
        <taxon>Eukaryota</taxon>
        <taxon>Sar</taxon>
        <taxon>Stramenopiles</taxon>
        <taxon>Oomycota</taxon>
        <taxon>Peronosporomycetes</taxon>
        <taxon>Peronosporales</taxon>
        <taxon>Peronosporaceae</taxon>
        <taxon>Hyaloperonospora</taxon>
    </lineage>
</organism>
<evidence type="ECO:0000313" key="2">
    <source>
        <dbReference type="Proteomes" id="UP000011713"/>
    </source>
</evidence>
<keyword evidence="2" id="KW-1185">Reference proteome</keyword>
<name>M4BKD9_HYAAE</name>
<dbReference type="EnsemblProtists" id="HpaT806872">
    <property type="protein sequence ID" value="HpaP806872"/>
    <property type="gene ID" value="HpaG806872"/>
</dbReference>
<dbReference type="EMBL" id="JH598349">
    <property type="status" value="NOT_ANNOTATED_CDS"/>
    <property type="molecule type" value="Genomic_DNA"/>
</dbReference>
<dbReference type="HOGENOM" id="CLU_3036498_0_0_1"/>
<evidence type="ECO:0000313" key="1">
    <source>
        <dbReference type="EnsemblProtists" id="HpaP806872"/>
    </source>
</evidence>
<reference evidence="1" key="2">
    <citation type="submission" date="2015-06" db="UniProtKB">
        <authorList>
            <consortium name="EnsemblProtists"/>
        </authorList>
    </citation>
    <scope>IDENTIFICATION</scope>
    <source>
        <strain evidence="1">Emoy2</strain>
    </source>
</reference>
<accession>M4BKD9</accession>
<sequence length="55" mass="6405">MHDSHTTENTLNMLVHFLVALYEPWRAKFIGMSSKGANPMAGRHQVSSRAWWRHI</sequence>
<dbReference type="Proteomes" id="UP000011713">
    <property type="component" value="Unassembled WGS sequence"/>
</dbReference>
<reference evidence="2" key="1">
    <citation type="journal article" date="2010" name="Science">
        <title>Signatures of adaptation to obligate biotrophy in the Hyaloperonospora arabidopsidis genome.</title>
        <authorList>
            <person name="Baxter L."/>
            <person name="Tripathy S."/>
            <person name="Ishaque N."/>
            <person name="Boot N."/>
            <person name="Cabral A."/>
            <person name="Kemen E."/>
            <person name="Thines M."/>
            <person name="Ah-Fong A."/>
            <person name="Anderson R."/>
            <person name="Badejoko W."/>
            <person name="Bittner-Eddy P."/>
            <person name="Boore J.L."/>
            <person name="Chibucos M.C."/>
            <person name="Coates M."/>
            <person name="Dehal P."/>
            <person name="Delehaunty K."/>
            <person name="Dong S."/>
            <person name="Downton P."/>
            <person name="Dumas B."/>
            <person name="Fabro G."/>
            <person name="Fronick C."/>
            <person name="Fuerstenberg S.I."/>
            <person name="Fulton L."/>
            <person name="Gaulin E."/>
            <person name="Govers F."/>
            <person name="Hughes L."/>
            <person name="Humphray S."/>
            <person name="Jiang R.H."/>
            <person name="Judelson H."/>
            <person name="Kamoun S."/>
            <person name="Kyung K."/>
            <person name="Meijer H."/>
            <person name="Minx P."/>
            <person name="Morris P."/>
            <person name="Nelson J."/>
            <person name="Phuntumart V."/>
            <person name="Qutob D."/>
            <person name="Rehmany A."/>
            <person name="Rougon-Cardoso A."/>
            <person name="Ryden P."/>
            <person name="Torto-Alalibo T."/>
            <person name="Studholme D."/>
            <person name="Wang Y."/>
            <person name="Win J."/>
            <person name="Wood J."/>
            <person name="Clifton S.W."/>
            <person name="Rogers J."/>
            <person name="Van den Ackerveken G."/>
            <person name="Jones J.D."/>
            <person name="McDowell J.M."/>
            <person name="Beynon J."/>
            <person name="Tyler B.M."/>
        </authorList>
    </citation>
    <scope>NUCLEOTIDE SEQUENCE [LARGE SCALE GENOMIC DNA]</scope>
    <source>
        <strain evidence="2">Emoy2</strain>
    </source>
</reference>